<dbReference type="EMBL" id="CP039375">
    <property type="protein sequence ID" value="QCD65758.1"/>
    <property type="molecule type" value="Genomic_DNA"/>
</dbReference>
<feature type="transmembrane region" description="Helical" evidence="1">
    <location>
        <begin position="20"/>
        <end position="43"/>
    </location>
</feature>
<dbReference type="Proteomes" id="UP000297053">
    <property type="component" value="Chromosome"/>
</dbReference>
<proteinExistence type="predicted"/>
<evidence type="ECO:0000256" key="1">
    <source>
        <dbReference type="SAM" id="Phobius"/>
    </source>
</evidence>
<dbReference type="GeneID" id="42179067"/>
<gene>
    <name evidence="2" type="ORF">E5139_08985</name>
</gene>
<accession>A0A4D6KB77</accession>
<evidence type="ECO:0000313" key="3">
    <source>
        <dbReference type="Proteomes" id="UP000297053"/>
    </source>
</evidence>
<keyword evidence="1" id="KW-0812">Transmembrane</keyword>
<organism evidence="2 3">
    <name type="scientific">Halomicrobium mukohataei</name>
    <dbReference type="NCBI Taxonomy" id="57705"/>
    <lineage>
        <taxon>Archaea</taxon>
        <taxon>Methanobacteriati</taxon>
        <taxon>Methanobacteriota</taxon>
        <taxon>Stenosarchaea group</taxon>
        <taxon>Halobacteria</taxon>
        <taxon>Halobacteriales</taxon>
        <taxon>Haloarculaceae</taxon>
        <taxon>Halomicrobium</taxon>
    </lineage>
</organism>
<reference evidence="2 3" key="2">
    <citation type="submission" date="2019-04" db="EMBL/GenBank/DDBJ databases">
        <authorList>
            <person name="Yang S."/>
            <person name="Wei W."/>
        </authorList>
    </citation>
    <scope>NUCLEOTIDE SEQUENCE [LARGE SCALE GENOMIC DNA]</scope>
    <source>
        <strain evidence="3">ZP60</strain>
    </source>
</reference>
<name>A0A4D6KB77_9EURY</name>
<reference evidence="2 3" key="1">
    <citation type="submission" date="2019-04" db="EMBL/GenBank/DDBJ databases">
        <title>Complete genome sequence of Arthrobacter sp. ZXY-2 associated with effective atrazine degradation and salt adaptation.</title>
        <authorList>
            <person name="Zhao X."/>
        </authorList>
    </citation>
    <scope>NUCLEOTIDE SEQUENCE [LARGE SCALE GENOMIC DNA]</scope>
    <source>
        <strain evidence="3">ZP60</strain>
    </source>
</reference>
<feature type="transmembrane region" description="Helical" evidence="1">
    <location>
        <begin position="55"/>
        <end position="76"/>
    </location>
</feature>
<keyword evidence="1" id="KW-0472">Membrane</keyword>
<dbReference type="RefSeq" id="WP_015762134.1">
    <property type="nucleotide sequence ID" value="NZ_CP039375.1"/>
</dbReference>
<keyword evidence="1" id="KW-1133">Transmembrane helix</keyword>
<evidence type="ECO:0000313" key="2">
    <source>
        <dbReference type="EMBL" id="QCD65758.1"/>
    </source>
</evidence>
<dbReference type="KEGG" id="halz:E5139_08985"/>
<protein>
    <submittedName>
        <fullName evidence="2">Uncharacterized protein</fullName>
    </submittedName>
</protein>
<sequence>MEIPPKEYLLMRESAWSSRLEIFFAGMVSLAVAVVIIFAMGPIVPDTVWYVELPIILSVVTFSLTLSIVLIPFLFYQIGIGVKS</sequence>
<dbReference type="AlphaFoldDB" id="A0A4D6KB77"/>